<evidence type="ECO:0000313" key="1">
    <source>
        <dbReference type="EMBL" id="MFD1737551.1"/>
    </source>
</evidence>
<dbReference type="RefSeq" id="WP_377928754.1">
    <property type="nucleotide sequence ID" value="NZ_JBHUEM010000020.1"/>
</dbReference>
<reference evidence="2" key="1">
    <citation type="journal article" date="2019" name="Int. J. Syst. Evol. Microbiol.">
        <title>The Global Catalogue of Microorganisms (GCM) 10K type strain sequencing project: providing services to taxonomists for standard genome sequencing and annotation.</title>
        <authorList>
            <consortium name="The Broad Institute Genomics Platform"/>
            <consortium name="The Broad Institute Genome Sequencing Center for Infectious Disease"/>
            <person name="Wu L."/>
            <person name="Ma J."/>
        </authorList>
    </citation>
    <scope>NUCLEOTIDE SEQUENCE [LARGE SCALE GENOMIC DNA]</scope>
    <source>
        <strain evidence="2">CCUG 49339</strain>
    </source>
</reference>
<comment type="caution">
    <text evidence="1">The sequence shown here is derived from an EMBL/GenBank/DDBJ whole genome shotgun (WGS) entry which is preliminary data.</text>
</comment>
<dbReference type="InterPro" id="IPR025833">
    <property type="entry name" value="GDYXXLXY"/>
</dbReference>
<sequence>MSKKRVPNKWFWVSLLMPLLVLTSMLYKPVSTMIHGTEITLATIPIDPRDLFYGDYVILDLEIEEIDVSLIDPTIKKKLEGYEYNRQLSVFVSLARGENGVYRAEYVSEQKPDGIYIKGSMSPYIEDNSWNEGANFKEYVRVEYGIERFYVEEGTGLELEDQAREGQVLVSVKIQNGYPVLTDIIGIESINQQ</sequence>
<name>A0ABW4LR45_9BACI</name>
<dbReference type="EMBL" id="JBHUEM010000020">
    <property type="protein sequence ID" value="MFD1737551.1"/>
    <property type="molecule type" value="Genomic_DNA"/>
</dbReference>
<gene>
    <name evidence="1" type="ORF">ACFSCX_13405</name>
</gene>
<organism evidence="1 2">
    <name type="scientific">Bacillus salitolerans</name>
    <dbReference type="NCBI Taxonomy" id="1437434"/>
    <lineage>
        <taxon>Bacteria</taxon>
        <taxon>Bacillati</taxon>
        <taxon>Bacillota</taxon>
        <taxon>Bacilli</taxon>
        <taxon>Bacillales</taxon>
        <taxon>Bacillaceae</taxon>
        <taxon>Bacillus</taxon>
    </lineage>
</organism>
<proteinExistence type="predicted"/>
<protein>
    <submittedName>
        <fullName evidence="1">GDYXXLXY domain-containing protein</fullName>
    </submittedName>
</protein>
<evidence type="ECO:0000313" key="2">
    <source>
        <dbReference type="Proteomes" id="UP001597214"/>
    </source>
</evidence>
<dbReference type="Proteomes" id="UP001597214">
    <property type="component" value="Unassembled WGS sequence"/>
</dbReference>
<dbReference type="Pfam" id="PF14345">
    <property type="entry name" value="GDYXXLXY"/>
    <property type="match status" value="1"/>
</dbReference>
<accession>A0ABW4LR45</accession>
<keyword evidence="2" id="KW-1185">Reference proteome</keyword>